<dbReference type="EMBL" id="FNAU01000010">
    <property type="protein sequence ID" value="SDE47832.1"/>
    <property type="molecule type" value="Genomic_DNA"/>
</dbReference>
<dbReference type="NCBIfam" id="NF033480">
    <property type="entry name" value="bifunc_MprF"/>
    <property type="match status" value="1"/>
</dbReference>
<keyword evidence="11" id="KW-0046">Antibiotic resistance</keyword>
<evidence type="ECO:0000256" key="11">
    <source>
        <dbReference type="ARBA" id="ARBA00023251"/>
    </source>
</evidence>
<dbReference type="Pfam" id="PF03706">
    <property type="entry name" value="LPG_synthase_TM"/>
    <property type="match status" value="1"/>
</dbReference>
<feature type="transmembrane region" description="Helical" evidence="15">
    <location>
        <begin position="12"/>
        <end position="32"/>
    </location>
</feature>
<dbReference type="EMBL" id="JAWNFU010000002">
    <property type="protein sequence ID" value="MDY5153323.1"/>
    <property type="molecule type" value="Genomic_DNA"/>
</dbReference>
<feature type="transmembrane region" description="Helical" evidence="15">
    <location>
        <begin position="200"/>
        <end position="224"/>
    </location>
</feature>
<keyword evidence="8 15" id="KW-1133">Transmembrane helix</keyword>
<dbReference type="PANTHER" id="PTHR34697:SF2">
    <property type="entry name" value="PHOSPHATIDYLGLYCEROL LYSYLTRANSFERASE"/>
    <property type="match status" value="1"/>
</dbReference>
<evidence type="ECO:0000256" key="2">
    <source>
        <dbReference type="ARBA" id="ARBA00008627"/>
    </source>
</evidence>
<reference evidence="17" key="3">
    <citation type="submission" date="2023-10" db="EMBL/GenBank/DDBJ databases">
        <title>Whole Genome based description of the genera Actinobaculum and Actinotignum reveals a complex phylogenetic relationship within the species included in the genus Actinotignum.</title>
        <authorList>
            <person name="Jensen C.S."/>
            <person name="Dargis R."/>
            <person name="Kemp M."/>
            <person name="Christensen J.J."/>
        </authorList>
    </citation>
    <scope>NUCLEOTIDE SEQUENCE</scope>
    <source>
        <strain evidence="17">Actinobaculum_suis_CCUG19206T</strain>
    </source>
</reference>
<keyword evidence="19" id="KW-1185">Reference proteome</keyword>
<feature type="transmembrane region" description="Helical" evidence="15">
    <location>
        <begin position="233"/>
        <end position="252"/>
    </location>
</feature>
<feature type="transmembrane region" description="Helical" evidence="15">
    <location>
        <begin position="125"/>
        <end position="146"/>
    </location>
</feature>
<name>A0A1G7D8F4_9ACTO</name>
<evidence type="ECO:0000259" key="16">
    <source>
        <dbReference type="Pfam" id="PF09924"/>
    </source>
</evidence>
<accession>A0A1G7D8F4</accession>
<feature type="domain" description="Phosphatidylglycerol lysyltransferase C-terminal" evidence="16">
    <location>
        <begin position="519"/>
        <end position="803"/>
    </location>
</feature>
<feature type="transmembrane region" description="Helical" evidence="15">
    <location>
        <begin position="358"/>
        <end position="375"/>
    </location>
</feature>
<feature type="transmembrane region" description="Helical" evidence="15">
    <location>
        <begin position="272"/>
        <end position="296"/>
    </location>
</feature>
<feature type="transmembrane region" description="Helical" evidence="15">
    <location>
        <begin position="86"/>
        <end position="105"/>
    </location>
</feature>
<dbReference type="InterPro" id="IPR016181">
    <property type="entry name" value="Acyl_CoA_acyltransferase"/>
</dbReference>
<keyword evidence="7 15" id="KW-0812">Transmembrane</keyword>
<evidence type="ECO:0000256" key="5">
    <source>
        <dbReference type="ARBA" id="ARBA00022475"/>
    </source>
</evidence>
<dbReference type="EC" id="2.3.2.3" evidence="3"/>
<evidence type="ECO:0000256" key="1">
    <source>
        <dbReference type="ARBA" id="ARBA00004651"/>
    </source>
</evidence>
<feature type="transmembrane region" description="Helical" evidence="15">
    <location>
        <begin position="52"/>
        <end position="74"/>
    </location>
</feature>
<proteinExistence type="inferred from homology"/>
<reference evidence="18" key="1">
    <citation type="submission" date="2016-10" db="EMBL/GenBank/DDBJ databases">
        <authorList>
            <person name="de Groot N.N."/>
        </authorList>
    </citation>
    <scope>NUCLEOTIDE SEQUENCE [LARGE SCALE GENOMIC DNA]</scope>
    <source>
        <strain evidence="18">DSM 20639</strain>
    </source>
</reference>
<feature type="compositionally biased region" description="Low complexity" evidence="14">
    <location>
        <begin position="866"/>
        <end position="896"/>
    </location>
</feature>
<dbReference type="GO" id="GO:0005886">
    <property type="term" value="C:plasma membrane"/>
    <property type="evidence" value="ECO:0007669"/>
    <property type="project" value="UniProtKB-SubCell"/>
</dbReference>
<evidence type="ECO:0000313" key="17">
    <source>
        <dbReference type="EMBL" id="MDY5153323.1"/>
    </source>
</evidence>
<dbReference type="InterPro" id="IPR022791">
    <property type="entry name" value="L-PG_synthase/AglD"/>
</dbReference>
<evidence type="ECO:0000256" key="7">
    <source>
        <dbReference type="ARBA" id="ARBA00022692"/>
    </source>
</evidence>
<feature type="transmembrane region" description="Helical" evidence="15">
    <location>
        <begin position="439"/>
        <end position="459"/>
    </location>
</feature>
<dbReference type="Proteomes" id="UP001273799">
    <property type="component" value="Unassembled WGS sequence"/>
</dbReference>
<comment type="subcellular location">
    <subcellularLocation>
        <location evidence="1">Cell membrane</location>
        <topology evidence="1">Multi-pass membrane protein</topology>
    </subcellularLocation>
</comment>
<dbReference type="Proteomes" id="UP000182744">
    <property type="component" value="Unassembled WGS sequence"/>
</dbReference>
<evidence type="ECO:0000256" key="9">
    <source>
        <dbReference type="ARBA" id="ARBA00023098"/>
    </source>
</evidence>
<reference evidence="19" key="2">
    <citation type="submission" date="2016-10" db="EMBL/GenBank/DDBJ databases">
        <authorList>
            <person name="Varghese N."/>
        </authorList>
    </citation>
    <scope>NUCLEOTIDE SEQUENCE [LARGE SCALE GENOMIC DNA]</scope>
    <source>
        <strain evidence="19">DSM 20639</strain>
    </source>
</reference>
<evidence type="ECO:0000256" key="15">
    <source>
        <dbReference type="SAM" id="Phobius"/>
    </source>
</evidence>
<dbReference type="GO" id="GO:0006629">
    <property type="term" value="P:lipid metabolic process"/>
    <property type="evidence" value="ECO:0007669"/>
    <property type="project" value="UniProtKB-KW"/>
</dbReference>
<dbReference type="PANTHER" id="PTHR34697">
    <property type="entry name" value="PHOSPHATIDYLGLYCEROL LYSYLTRANSFERASE"/>
    <property type="match status" value="1"/>
</dbReference>
<evidence type="ECO:0000256" key="6">
    <source>
        <dbReference type="ARBA" id="ARBA00022679"/>
    </source>
</evidence>
<evidence type="ECO:0000256" key="3">
    <source>
        <dbReference type="ARBA" id="ARBA00012014"/>
    </source>
</evidence>
<evidence type="ECO:0000313" key="18">
    <source>
        <dbReference type="EMBL" id="SDE47832.1"/>
    </source>
</evidence>
<keyword evidence="5" id="KW-1003">Cell membrane</keyword>
<sequence length="907" mass="100044">MKDFIKKHSRVLKIAFYVIIAIAVVLIARNQVAELSGERMHELLASTPRPVLAELVILAFVAFSATGLYDVFAAKSVGVELPTMRALKIGWIAQAFNNFAGLGGLTGGTIRARYYARAGADPKKAVGVSVAVWAANLLGLFAMLLVTLPFAAHYDGRFLIVPIVACLYIPFYFLAGRLHFWKIDLRKSVLGQQNARTKLGMFLASLADWLAAAVFFWICVCVFVPDVSLIQAIFVYATATLVGLLSFIPAGLGTFDVTVFFFFERMGADPSGLALALVAYRITYYLLPWLAAALYWAAETVMPKIGLEKQEKRENLLVTILWIGMFCAGVVLMVSAIFPRFINFPGFLRFLMPHEVARASRAACLGVGLMLVILSRGIRLRVSRVRSACLILLVVGIVASVARGLDIQMTVLLALFALLLYFSRGAFVREPLPFEPRSFLVSLVTAIGIPALIFAWRWIKTPVGVQVYPHAGWRTALFYFLLVVLIAFALLFSNSRAPKFEPPTTEDVTRFEDFVNKWGATAYTHLYFLGDKQVFYSDDGKAALMYRSRRNTLIALGDPIGDPDSFEDLLDEFVSYAEEHGSKASIYEISAKYLAAAANTGYSFVKIGEDATVDLSCYSNVGNKGKIFRRMRNRMGEKGTHFEMVMPPFTEEFIREIRDVSDAWLNGREEMGFSLGFFDANYLSRAPIAVVRGPERVEGFASLMPMEDGVASVDIMRIRPDAPGGTMDGIFVSLIEWAKENGYAHFNLGMAPLSNTGTRRHSRAQERIVRYIYDFGNRMYNFKGLRSYKEKFKPRWHSRYLVYSGPSSLAPTLVNLINLVQKPDRTAGAIPLTRQEFEHLPTMQGAEPAATETSIVKAAAAKPAAAKPAAAKPAAAKAKATKTATTKPAAAKTGTAQDTKAGATKTM</sequence>
<organism evidence="18 19">
    <name type="scientific">Actinobaculum suis</name>
    <dbReference type="NCBI Taxonomy" id="1657"/>
    <lineage>
        <taxon>Bacteria</taxon>
        <taxon>Bacillati</taxon>
        <taxon>Actinomycetota</taxon>
        <taxon>Actinomycetes</taxon>
        <taxon>Actinomycetales</taxon>
        <taxon>Actinomycetaceae</taxon>
        <taxon>Actinobaculum</taxon>
    </lineage>
</organism>
<dbReference type="GO" id="GO:0046677">
    <property type="term" value="P:response to antibiotic"/>
    <property type="evidence" value="ECO:0007669"/>
    <property type="project" value="UniProtKB-KW"/>
</dbReference>
<comment type="similarity">
    <text evidence="2">Belongs to the LPG synthase family.</text>
</comment>
<evidence type="ECO:0000313" key="19">
    <source>
        <dbReference type="Proteomes" id="UP000182744"/>
    </source>
</evidence>
<dbReference type="AlphaFoldDB" id="A0A1G7D8F4"/>
<keyword evidence="9" id="KW-0443">Lipid metabolism</keyword>
<feature type="region of interest" description="Disordered" evidence="14">
    <location>
        <begin position="866"/>
        <end position="907"/>
    </location>
</feature>
<evidence type="ECO:0000256" key="8">
    <source>
        <dbReference type="ARBA" id="ARBA00022989"/>
    </source>
</evidence>
<dbReference type="GO" id="GO:0055091">
    <property type="term" value="P:phospholipid homeostasis"/>
    <property type="evidence" value="ECO:0007669"/>
    <property type="project" value="TreeGrafter"/>
</dbReference>
<keyword evidence="6 18" id="KW-0808">Transferase</keyword>
<feature type="transmembrane region" description="Helical" evidence="15">
    <location>
        <begin position="316"/>
        <end position="338"/>
    </location>
</feature>
<dbReference type="InterPro" id="IPR051211">
    <property type="entry name" value="PG_lysyltransferase"/>
</dbReference>
<dbReference type="Pfam" id="PF09924">
    <property type="entry name" value="LPG_synthase_C"/>
    <property type="match status" value="1"/>
</dbReference>
<keyword evidence="10 15" id="KW-0472">Membrane</keyword>
<protein>
    <recommendedName>
        <fullName evidence="4">Phosphatidylglycerol lysyltransferase</fullName>
        <ecNumber evidence="3">2.3.2.3</ecNumber>
    </recommendedName>
    <alternativeName>
        <fullName evidence="12">Lysylphosphatidylglycerol synthase</fullName>
    </alternativeName>
</protein>
<evidence type="ECO:0000256" key="4">
    <source>
        <dbReference type="ARBA" id="ARBA00021546"/>
    </source>
</evidence>
<feature type="transmembrane region" description="Helical" evidence="15">
    <location>
        <begin position="471"/>
        <end position="492"/>
    </location>
</feature>
<evidence type="ECO:0000256" key="13">
    <source>
        <dbReference type="ARBA" id="ARBA00047540"/>
    </source>
</evidence>
<comment type="catalytic activity">
    <reaction evidence="13">
        <text>L-lysyl-tRNA(Lys) + a 1,2-diacyl-sn-glycero-3-phospho-(1'-sn-glycerol) = a 1,2-diacyl-sn-glycero-3-phospho-1'-(3'-O-L-lysyl)-sn-glycerol + tRNA(Lys)</text>
        <dbReference type="Rhea" id="RHEA:10668"/>
        <dbReference type="Rhea" id="RHEA-COMP:9696"/>
        <dbReference type="Rhea" id="RHEA-COMP:9697"/>
        <dbReference type="ChEBI" id="CHEBI:64716"/>
        <dbReference type="ChEBI" id="CHEBI:75792"/>
        <dbReference type="ChEBI" id="CHEBI:78442"/>
        <dbReference type="ChEBI" id="CHEBI:78529"/>
        <dbReference type="EC" id="2.3.2.3"/>
    </reaction>
</comment>
<evidence type="ECO:0000256" key="14">
    <source>
        <dbReference type="SAM" id="MobiDB-lite"/>
    </source>
</evidence>
<feature type="transmembrane region" description="Helical" evidence="15">
    <location>
        <begin position="158"/>
        <end position="180"/>
    </location>
</feature>
<evidence type="ECO:0000256" key="12">
    <source>
        <dbReference type="ARBA" id="ARBA00031899"/>
    </source>
</evidence>
<dbReference type="SUPFAM" id="SSF55729">
    <property type="entry name" value="Acyl-CoA N-acyltransferases (Nat)"/>
    <property type="match status" value="1"/>
</dbReference>
<dbReference type="GO" id="GO:0050071">
    <property type="term" value="F:phosphatidylglycerol lysyltransferase activity"/>
    <property type="evidence" value="ECO:0007669"/>
    <property type="project" value="UniProtKB-EC"/>
</dbReference>
<evidence type="ECO:0000256" key="10">
    <source>
        <dbReference type="ARBA" id="ARBA00023136"/>
    </source>
</evidence>
<gene>
    <name evidence="17" type="primary">mprF</name>
    <name evidence="17" type="ORF">R6G71_04580</name>
    <name evidence="18" type="ORF">SAMN05421878_11034</name>
</gene>
<feature type="transmembrane region" description="Helical" evidence="15">
    <location>
        <begin position="387"/>
        <end position="405"/>
    </location>
</feature>
<dbReference type="InterPro" id="IPR024320">
    <property type="entry name" value="LPG_synthase_C"/>
</dbReference>